<dbReference type="Proteomes" id="UP001458880">
    <property type="component" value="Unassembled WGS sequence"/>
</dbReference>
<evidence type="ECO:0000313" key="2">
    <source>
        <dbReference type="EMBL" id="KAK9710339.1"/>
    </source>
</evidence>
<protein>
    <submittedName>
        <fullName evidence="2">Uncharacterized protein</fullName>
    </submittedName>
</protein>
<dbReference type="AlphaFoldDB" id="A0AAW1JYY2"/>
<accession>A0AAW1JYY2</accession>
<organism evidence="2 3">
    <name type="scientific">Popillia japonica</name>
    <name type="common">Japanese beetle</name>
    <dbReference type="NCBI Taxonomy" id="7064"/>
    <lineage>
        <taxon>Eukaryota</taxon>
        <taxon>Metazoa</taxon>
        <taxon>Ecdysozoa</taxon>
        <taxon>Arthropoda</taxon>
        <taxon>Hexapoda</taxon>
        <taxon>Insecta</taxon>
        <taxon>Pterygota</taxon>
        <taxon>Neoptera</taxon>
        <taxon>Endopterygota</taxon>
        <taxon>Coleoptera</taxon>
        <taxon>Polyphaga</taxon>
        <taxon>Scarabaeiformia</taxon>
        <taxon>Scarabaeidae</taxon>
        <taxon>Rutelinae</taxon>
        <taxon>Popillia</taxon>
    </lineage>
</organism>
<keyword evidence="3" id="KW-1185">Reference proteome</keyword>
<evidence type="ECO:0000313" key="3">
    <source>
        <dbReference type="Proteomes" id="UP001458880"/>
    </source>
</evidence>
<reference evidence="2 3" key="1">
    <citation type="journal article" date="2024" name="BMC Genomics">
        <title>De novo assembly and annotation of Popillia japonica's genome with initial clues to its potential as an invasive pest.</title>
        <authorList>
            <person name="Cucini C."/>
            <person name="Boschi S."/>
            <person name="Funari R."/>
            <person name="Cardaioli E."/>
            <person name="Iannotti N."/>
            <person name="Marturano G."/>
            <person name="Paoli F."/>
            <person name="Bruttini M."/>
            <person name="Carapelli A."/>
            <person name="Frati F."/>
            <person name="Nardi F."/>
        </authorList>
    </citation>
    <scope>NUCLEOTIDE SEQUENCE [LARGE SCALE GENOMIC DNA]</scope>
    <source>
        <strain evidence="2">DMR45628</strain>
    </source>
</reference>
<gene>
    <name evidence="2" type="ORF">QE152_g26089</name>
</gene>
<sequence>MSFQLCRFSAVISPRSHTATSMDLAVRSRGRGHHGRPPGTPRNFGHHAVLQTLRATLTHTQHAPNQYFIPVFRGQGGATSAGLGQEARERDSTGGRVKRPCIRPSTAAADALLANEDAIARGVNAHT</sequence>
<name>A0AAW1JYY2_POPJA</name>
<feature type="region of interest" description="Disordered" evidence="1">
    <location>
        <begin position="78"/>
        <end position="100"/>
    </location>
</feature>
<evidence type="ECO:0000256" key="1">
    <source>
        <dbReference type="SAM" id="MobiDB-lite"/>
    </source>
</evidence>
<comment type="caution">
    <text evidence="2">The sequence shown here is derived from an EMBL/GenBank/DDBJ whole genome shotgun (WGS) entry which is preliminary data.</text>
</comment>
<dbReference type="EMBL" id="JASPKY010000294">
    <property type="protein sequence ID" value="KAK9710339.1"/>
    <property type="molecule type" value="Genomic_DNA"/>
</dbReference>
<proteinExistence type="predicted"/>